<protein>
    <submittedName>
        <fullName evidence="2">DNA polymerase gamma</fullName>
    </submittedName>
</protein>
<dbReference type="AlphaFoldDB" id="A0A1V2LES2"/>
<comment type="caution">
    <text evidence="2">The sequence shown here is derived from an EMBL/GenBank/DDBJ whole genome shotgun (WGS) entry which is preliminary data.</text>
</comment>
<dbReference type="Proteomes" id="UP000189513">
    <property type="component" value="Unassembled WGS sequence"/>
</dbReference>
<dbReference type="STRING" id="36022.A0A1V2LES2"/>
<dbReference type="InterPro" id="IPR041336">
    <property type="entry name" value="DNApol_Exo"/>
</dbReference>
<dbReference type="InterPro" id="IPR002297">
    <property type="entry name" value="DNA-dir_DNA_pol_A_mt"/>
</dbReference>
<evidence type="ECO:0000259" key="1">
    <source>
        <dbReference type="Pfam" id="PF18136"/>
    </source>
</evidence>
<dbReference type="Pfam" id="PF18136">
    <property type="entry name" value="DNApol_Exo"/>
    <property type="match status" value="1"/>
</dbReference>
<sequence length="600" mass="69317">MTLFGAAEKRFWKPYDKLISHLITYRLPKAPTKWVFQPGWTRYTSDGPPEPVEYPLENALVYDIEKLYKISNRPTLATAASNKAWYGWVSSSLFEDNGTPNDMILLNPKNEKKAIVGFNVGYDRESVLDEYTYGETPQTAWIDLLAWYTASHAFQLPEKDQRVTEFMNFMNDFFVTKGNNSLKYPMRPAVPRQRSLAALYLRFKGDTLRKDVRDLFGGTSKDVIIDSFDTCMSYCASDVEATWSLIKLLRNRALMRIPKVNLIAQTHMLGSKVYVNTEKWNQFVLDNNKAVIECDETLKKSLYELMKNTKSSITSIAVSERLNILYKGERIVKSKEIKELVLESDPNTRFPSPYTHTYTLLKAPFSPLWEDQRLKPADELTSKIVYAHLFPQKWKSIYPELHHRVLLLEQTPRVSCTAPFVRPLKDETTHPHHPIWLETFPEGVIGNGYEKTFEYPEGYTTVSVPLEFEWIKNAWFDKPGVSKISPFLLKNAFEKFQTLYRSHMLVGAPELFEMKGIRSYTLITSFHKEVRYMVCEEDKEIAQNCLDMLDTSIKDSLRGKLGLTTESYNRLEGMLNLGSLSAFDDLFRSTGVYIPRGSYL</sequence>
<proteinExistence type="predicted"/>
<dbReference type="PANTHER" id="PTHR10267:SF0">
    <property type="entry name" value="DNA POLYMERASE SUBUNIT GAMMA-1"/>
    <property type="match status" value="1"/>
</dbReference>
<dbReference type="GO" id="GO:0008408">
    <property type="term" value="F:3'-5' exonuclease activity"/>
    <property type="evidence" value="ECO:0007669"/>
    <property type="project" value="TreeGrafter"/>
</dbReference>
<dbReference type="GO" id="GO:0003677">
    <property type="term" value="F:DNA binding"/>
    <property type="evidence" value="ECO:0007669"/>
    <property type="project" value="InterPro"/>
</dbReference>
<dbReference type="GO" id="GO:0005760">
    <property type="term" value="C:gamma DNA polymerase complex"/>
    <property type="evidence" value="ECO:0007669"/>
    <property type="project" value="InterPro"/>
</dbReference>
<reference evidence="3" key="1">
    <citation type="journal article" date="2017" name="Genome Announc.">
        <title>Genome sequences of Cyberlindnera fabianii 65, Pichia kudriavzevii 129, and Saccharomyces cerevisiae 131 isolated from fermented masau fruits in Zimbabwe.</title>
        <authorList>
            <person name="van Rijswijck I.M.H."/>
            <person name="Derks M.F.L."/>
            <person name="Abee T."/>
            <person name="de Ridder D."/>
            <person name="Smid E.J."/>
        </authorList>
    </citation>
    <scope>NUCLEOTIDE SEQUENCE [LARGE SCALE GENOMIC DNA]</scope>
    <source>
        <strain evidence="3">65</strain>
    </source>
</reference>
<dbReference type="GO" id="GO:0006264">
    <property type="term" value="P:mitochondrial DNA replication"/>
    <property type="evidence" value="ECO:0007669"/>
    <property type="project" value="TreeGrafter"/>
</dbReference>
<dbReference type="EMBL" id="MPUK01000001">
    <property type="protein sequence ID" value="ONH70125.1"/>
    <property type="molecule type" value="Genomic_DNA"/>
</dbReference>
<gene>
    <name evidence="2" type="ORF">BON22_0602</name>
</gene>
<dbReference type="PANTHER" id="PTHR10267">
    <property type="entry name" value="DNA POLYMERASE SUBUNIT GAMMA-1"/>
    <property type="match status" value="1"/>
</dbReference>
<organism evidence="2 3">
    <name type="scientific">Cyberlindnera fabianii</name>
    <name type="common">Yeast</name>
    <name type="synonym">Hansenula fabianii</name>
    <dbReference type="NCBI Taxonomy" id="36022"/>
    <lineage>
        <taxon>Eukaryota</taxon>
        <taxon>Fungi</taxon>
        <taxon>Dikarya</taxon>
        <taxon>Ascomycota</taxon>
        <taxon>Saccharomycotina</taxon>
        <taxon>Saccharomycetes</taxon>
        <taxon>Phaffomycetales</taxon>
        <taxon>Phaffomycetaceae</taxon>
        <taxon>Cyberlindnera</taxon>
    </lineage>
</organism>
<dbReference type="VEuPathDB" id="FungiDB:BON22_0602"/>
<accession>A0A1V2LES2</accession>
<name>A0A1V2LES2_CYBFA</name>
<feature type="domain" description="DNA mitochondrial polymerase exonuclease" evidence="1">
    <location>
        <begin position="10"/>
        <end position="247"/>
    </location>
</feature>
<dbReference type="Gene3D" id="3.30.420.390">
    <property type="match status" value="1"/>
</dbReference>
<keyword evidence="3" id="KW-1185">Reference proteome</keyword>
<evidence type="ECO:0000313" key="2">
    <source>
        <dbReference type="EMBL" id="ONH70125.1"/>
    </source>
</evidence>
<dbReference type="GO" id="GO:0003887">
    <property type="term" value="F:DNA-directed DNA polymerase activity"/>
    <property type="evidence" value="ECO:0007669"/>
    <property type="project" value="TreeGrafter"/>
</dbReference>
<evidence type="ECO:0000313" key="3">
    <source>
        <dbReference type="Proteomes" id="UP000189513"/>
    </source>
</evidence>